<dbReference type="AlphaFoldDB" id="A0A6F9DX86"/>
<organism evidence="7">
    <name type="scientific">Phallusia mammillata</name>
    <dbReference type="NCBI Taxonomy" id="59560"/>
    <lineage>
        <taxon>Eukaryota</taxon>
        <taxon>Metazoa</taxon>
        <taxon>Chordata</taxon>
        <taxon>Tunicata</taxon>
        <taxon>Ascidiacea</taxon>
        <taxon>Phlebobranchia</taxon>
        <taxon>Ascidiidae</taxon>
        <taxon>Phallusia</taxon>
    </lineage>
</organism>
<reference evidence="7" key="1">
    <citation type="submission" date="2020-04" db="EMBL/GenBank/DDBJ databases">
        <authorList>
            <person name="Neveu A P."/>
        </authorList>
    </citation>
    <scope>NUCLEOTIDE SEQUENCE</scope>
    <source>
        <tissue evidence="7">Whole embryo</tissue>
    </source>
</reference>
<evidence type="ECO:0000259" key="6">
    <source>
        <dbReference type="PROSITE" id="PS50966"/>
    </source>
</evidence>
<evidence type="ECO:0000256" key="3">
    <source>
        <dbReference type="ARBA" id="ARBA00022833"/>
    </source>
</evidence>
<dbReference type="Pfam" id="PF21055">
    <property type="entry name" value="ZSWIM4-8_C"/>
    <property type="match status" value="1"/>
</dbReference>
<dbReference type="PROSITE" id="PS50966">
    <property type="entry name" value="ZF_SWIM"/>
    <property type="match status" value="1"/>
</dbReference>
<keyword evidence="2 4" id="KW-0863">Zinc-finger</keyword>
<accession>A0A6F9DX86</accession>
<gene>
    <name evidence="7" type="primary">Zswim4</name>
</gene>
<dbReference type="EMBL" id="LR792205">
    <property type="protein sequence ID" value="CAB3268067.1"/>
    <property type="molecule type" value="mRNA"/>
</dbReference>
<feature type="region of interest" description="Disordered" evidence="5">
    <location>
        <begin position="133"/>
        <end position="154"/>
    </location>
</feature>
<dbReference type="InterPro" id="IPR048370">
    <property type="entry name" value="ZSWIM4-8_C"/>
</dbReference>
<name>A0A6F9DX86_9ASCI</name>
<dbReference type="InterPro" id="IPR007527">
    <property type="entry name" value="Znf_SWIM"/>
</dbReference>
<dbReference type="GO" id="GO:0008270">
    <property type="term" value="F:zinc ion binding"/>
    <property type="evidence" value="ECO:0007669"/>
    <property type="project" value="UniProtKB-KW"/>
</dbReference>
<feature type="region of interest" description="Disordered" evidence="5">
    <location>
        <begin position="737"/>
        <end position="767"/>
    </location>
</feature>
<feature type="region of interest" description="Disordered" evidence="5">
    <location>
        <begin position="494"/>
        <end position="521"/>
    </location>
</feature>
<feature type="compositionally biased region" description="Basic and acidic residues" evidence="5">
    <location>
        <begin position="494"/>
        <end position="504"/>
    </location>
</feature>
<dbReference type="PANTHER" id="PTHR22619">
    <property type="entry name" value="ZINC FINGER SWIM DOMAIN CONTAINING PROTEIN 4, 5, 6"/>
    <property type="match status" value="1"/>
</dbReference>
<dbReference type="GO" id="GO:0031462">
    <property type="term" value="C:Cul2-RING ubiquitin ligase complex"/>
    <property type="evidence" value="ECO:0007669"/>
    <property type="project" value="TreeGrafter"/>
</dbReference>
<evidence type="ECO:0000256" key="2">
    <source>
        <dbReference type="ARBA" id="ARBA00022771"/>
    </source>
</evidence>
<feature type="compositionally biased region" description="Polar residues" evidence="5">
    <location>
        <begin position="739"/>
        <end position="755"/>
    </location>
</feature>
<sequence length="1192" mass="132706">MKRSICDDESLKLANYGLCKRLRVSEARHQFNFEVSKALDRELYMHGLKVSARKVHQCVDGGARCCPDSLTKLAAKVAAAHTPFQLVEVRYPRIPEPVVRQFIKWSFPRCEADIRRYSALSCAACEHKHGPLFGQADSHRPSGSKDSPDDGSDDQEKAFNLGVMLAETGAVHQAMQIGFHISGVVHESHSAASSYQSSPNCHAPSTRRLHKVAATFDRCKVTSSSCDCEHGDGVFFCRHVVALLIYRMRQAEKVRLRLPISDTLQQLSRDQLQKLAQYLLARHASVLPTAQEIADDFDDPDSNINHVHGAPDPTAGAGFQDDDRWSLDDCHVSDYIRKLMLHPSRQTCPNEINSMLGKVREMMKVRDCNGARLLTLITKELLRQGATQLNAPGQSHCDVFGQLWDQISLLWICVVLNPRCQTREKEEVIEQLRSWDSNQHCPREDEFLESNEAHTSRRTARSVLSRAIDAGSLRWDDPHLRLILLGEESSKSHRLEFGRGDSPRKTTSRQQGGFANFSTDGKPLWHENTPMACARVEALRSHGYATEAIRLARAVGRTIRENAVGNFKLYKESQVHSESAPVKRNNGHGLVGDPLNPIHILYDALTSSDAVAYNATTKREGSLKRDAFEVCLLAIGEQRMMPSGTRSQEKVLQCEKALLDQLKKLKLDQELICVLQEVSTLLVEGGPASGLGKRVHRESVPMHSFATYIFKALLPHDRDLAFRVGLQAMRMPILDETSHSASSGDNTPAQGSQQRVAPAGVDEGPEVRPQPAAIVENPHPYMFGDLSLMYRTSWSAMRDLEHRQYELASELLQTAKGEVMTLRVVVESVQRHIRNGSHVFQLSHDAFKCATLQSGAAAADSTLLNVAMELAMQVLKMTLRGMNGRRRTEMVGWLVTCATEIGLCALLSIIKTWYTLFTPIEACTMVAGCIVSPNTAMRLSLGPSQRDEVVQCVCQMAVQCAVKDPQSCSLCALTLCESISSAFDAVYNVIIDAANKRRVESTQLYTIARYLDQRGYHPRAFAVAHAATKRLGVPFNHDAHPAANDLLWTTQLAQSIGMKELEELIKVIVDKVNCATVLSDILRACTSSISGRLPNCSGNYGNRGLRADRAPLLPLLKRSVAAYIRTIHSKLSHISPRHYAEFIEFLNKARETFFLAPDGHAQFSRLLADLKANYKGKKKLLILVSKRFRELV</sequence>
<dbReference type="PANTHER" id="PTHR22619:SF0">
    <property type="entry name" value="ZINC FINGER SWIM DOMAIN-CONTAINING PROTEIN 6-LIKE PROTEIN"/>
    <property type="match status" value="1"/>
</dbReference>
<proteinExistence type="evidence at transcript level"/>
<feature type="domain" description="SWIM-type" evidence="6">
    <location>
        <begin position="210"/>
        <end position="248"/>
    </location>
</feature>
<keyword evidence="1" id="KW-0479">Metal-binding</keyword>
<keyword evidence="3" id="KW-0862">Zinc</keyword>
<protein>
    <submittedName>
        <fullName evidence="7">Zinc finger SWIM domain-containing protein 4-like</fullName>
    </submittedName>
</protein>
<evidence type="ECO:0000256" key="5">
    <source>
        <dbReference type="SAM" id="MobiDB-lite"/>
    </source>
</evidence>
<evidence type="ECO:0000313" key="7">
    <source>
        <dbReference type="EMBL" id="CAB3268067.1"/>
    </source>
</evidence>
<feature type="compositionally biased region" description="Polar residues" evidence="5">
    <location>
        <begin position="508"/>
        <end position="519"/>
    </location>
</feature>
<evidence type="ECO:0000256" key="1">
    <source>
        <dbReference type="ARBA" id="ARBA00022723"/>
    </source>
</evidence>
<evidence type="ECO:0000256" key="4">
    <source>
        <dbReference type="PROSITE-ProRule" id="PRU00325"/>
    </source>
</evidence>